<protein>
    <submittedName>
        <fullName evidence="1">Uncharacterized protein</fullName>
    </submittedName>
</protein>
<evidence type="ECO:0000313" key="2">
    <source>
        <dbReference type="Proteomes" id="UP000250235"/>
    </source>
</evidence>
<dbReference type="Proteomes" id="UP000250235">
    <property type="component" value="Unassembled WGS sequence"/>
</dbReference>
<keyword evidence="2" id="KW-1185">Reference proteome</keyword>
<reference evidence="1 2" key="1">
    <citation type="journal article" date="2015" name="Proc. Natl. Acad. Sci. U.S.A.">
        <title>The resurrection genome of Boea hygrometrica: A blueprint for survival of dehydration.</title>
        <authorList>
            <person name="Xiao L."/>
            <person name="Yang G."/>
            <person name="Zhang L."/>
            <person name="Yang X."/>
            <person name="Zhao S."/>
            <person name="Ji Z."/>
            <person name="Zhou Q."/>
            <person name="Hu M."/>
            <person name="Wang Y."/>
            <person name="Chen M."/>
            <person name="Xu Y."/>
            <person name="Jin H."/>
            <person name="Xiao X."/>
            <person name="Hu G."/>
            <person name="Bao F."/>
            <person name="Hu Y."/>
            <person name="Wan P."/>
            <person name="Li L."/>
            <person name="Deng X."/>
            <person name="Kuang T."/>
            <person name="Xiang C."/>
            <person name="Zhu J.K."/>
            <person name="Oliver M.J."/>
            <person name="He Y."/>
        </authorList>
    </citation>
    <scope>NUCLEOTIDE SEQUENCE [LARGE SCALE GENOMIC DNA]</scope>
    <source>
        <strain evidence="2">cv. XS01</strain>
    </source>
</reference>
<accession>A0A2Z7D7Y4</accession>
<proteinExistence type="predicted"/>
<sequence length="337" mass="37227">MVKRLATSPHDPLGITDSAFKNQLVMVSIQYGPFNTYIPIRSTTIDKSRVARDPITMHTSRRSNSDIAYVTSIDIHAQRRAVNPRQRSIDSYMHRDLTQSRHLMTPTESNSSVLLVQPDEGVSVLVVDRIGDYLPQSTEKSRVLVIPVGARHKCQQGIRFERPISENENRNHRAASLRGGDHHVARARHHRALAARWRLLRRALAARLVHGGQTNAHMLMAASLDASGANCCAAGRAPRATLDTISREDGRPLSTLPVAGHEVLREEGAPLCAGLGARLSPAGRHLRRAVAHDARWPRDVARGVVRCRRVFVVAAPPSPAAAPASLRRCRDGWSEFF</sequence>
<dbReference type="EMBL" id="KQ988451">
    <property type="protein sequence ID" value="KZV55778.1"/>
    <property type="molecule type" value="Genomic_DNA"/>
</dbReference>
<organism evidence="1 2">
    <name type="scientific">Dorcoceras hygrometricum</name>
    <dbReference type="NCBI Taxonomy" id="472368"/>
    <lineage>
        <taxon>Eukaryota</taxon>
        <taxon>Viridiplantae</taxon>
        <taxon>Streptophyta</taxon>
        <taxon>Embryophyta</taxon>
        <taxon>Tracheophyta</taxon>
        <taxon>Spermatophyta</taxon>
        <taxon>Magnoliopsida</taxon>
        <taxon>eudicotyledons</taxon>
        <taxon>Gunneridae</taxon>
        <taxon>Pentapetalae</taxon>
        <taxon>asterids</taxon>
        <taxon>lamiids</taxon>
        <taxon>Lamiales</taxon>
        <taxon>Gesneriaceae</taxon>
        <taxon>Didymocarpoideae</taxon>
        <taxon>Trichosporeae</taxon>
        <taxon>Loxocarpinae</taxon>
        <taxon>Dorcoceras</taxon>
    </lineage>
</organism>
<dbReference type="AlphaFoldDB" id="A0A2Z7D7Y4"/>
<gene>
    <name evidence="1" type="ORF">F511_12261</name>
</gene>
<evidence type="ECO:0000313" key="1">
    <source>
        <dbReference type="EMBL" id="KZV55778.1"/>
    </source>
</evidence>
<name>A0A2Z7D7Y4_9LAMI</name>